<gene>
    <name evidence="1" type="ORF">Tco_1006357</name>
</gene>
<reference evidence="1" key="2">
    <citation type="submission" date="2022-01" db="EMBL/GenBank/DDBJ databases">
        <authorList>
            <person name="Yamashiro T."/>
            <person name="Shiraishi A."/>
            <person name="Satake H."/>
            <person name="Nakayama K."/>
        </authorList>
    </citation>
    <scope>NUCLEOTIDE SEQUENCE</scope>
</reference>
<proteinExistence type="predicted"/>
<protein>
    <submittedName>
        <fullName evidence="1">Uncharacterized protein</fullName>
    </submittedName>
</protein>
<accession>A0ABQ5FIL4</accession>
<dbReference type="Proteomes" id="UP001151760">
    <property type="component" value="Unassembled WGS sequence"/>
</dbReference>
<dbReference type="EMBL" id="BQNB010017408">
    <property type="protein sequence ID" value="GJT62824.1"/>
    <property type="molecule type" value="Genomic_DNA"/>
</dbReference>
<evidence type="ECO:0000313" key="2">
    <source>
        <dbReference type="Proteomes" id="UP001151760"/>
    </source>
</evidence>
<comment type="caution">
    <text evidence="1">The sequence shown here is derived from an EMBL/GenBank/DDBJ whole genome shotgun (WGS) entry which is preliminary data.</text>
</comment>
<reference evidence="1" key="1">
    <citation type="journal article" date="2022" name="Int. J. Mol. Sci.">
        <title>Draft Genome of Tanacetum Coccineum: Genomic Comparison of Closely Related Tanacetum-Family Plants.</title>
        <authorList>
            <person name="Yamashiro T."/>
            <person name="Shiraishi A."/>
            <person name="Nakayama K."/>
            <person name="Satake H."/>
        </authorList>
    </citation>
    <scope>NUCLEOTIDE SEQUENCE</scope>
</reference>
<organism evidence="1 2">
    <name type="scientific">Tanacetum coccineum</name>
    <dbReference type="NCBI Taxonomy" id="301880"/>
    <lineage>
        <taxon>Eukaryota</taxon>
        <taxon>Viridiplantae</taxon>
        <taxon>Streptophyta</taxon>
        <taxon>Embryophyta</taxon>
        <taxon>Tracheophyta</taxon>
        <taxon>Spermatophyta</taxon>
        <taxon>Magnoliopsida</taxon>
        <taxon>eudicotyledons</taxon>
        <taxon>Gunneridae</taxon>
        <taxon>Pentapetalae</taxon>
        <taxon>asterids</taxon>
        <taxon>campanulids</taxon>
        <taxon>Asterales</taxon>
        <taxon>Asteraceae</taxon>
        <taxon>Asteroideae</taxon>
        <taxon>Anthemideae</taxon>
        <taxon>Anthemidinae</taxon>
        <taxon>Tanacetum</taxon>
    </lineage>
</organism>
<name>A0ABQ5FIL4_9ASTR</name>
<evidence type="ECO:0000313" key="1">
    <source>
        <dbReference type="EMBL" id="GJT62824.1"/>
    </source>
</evidence>
<keyword evidence="2" id="KW-1185">Reference proteome</keyword>
<sequence length="111" mass="12600">MVNWRLHTSFCKSYLRKPPTVEEALAQLKPKEGPALAKEAGFVTSSIQLSETASGLIHNKEEIELPEVSDSDGEDDDVHKKMYQMLCTEEVLLGNETKKKRKKRSGQWRVV</sequence>